<accession>A0ABS7QB08</accession>
<feature type="compositionally biased region" description="Polar residues" evidence="1">
    <location>
        <begin position="58"/>
        <end position="71"/>
    </location>
</feature>
<feature type="region of interest" description="Disordered" evidence="1">
    <location>
        <begin position="1"/>
        <end position="71"/>
    </location>
</feature>
<protein>
    <submittedName>
        <fullName evidence="2">Uncharacterized protein</fullName>
    </submittedName>
</protein>
<evidence type="ECO:0000313" key="3">
    <source>
        <dbReference type="Proteomes" id="UP000778578"/>
    </source>
</evidence>
<gene>
    <name evidence="2" type="ORF">K7862_22135</name>
</gene>
<evidence type="ECO:0000256" key="1">
    <source>
        <dbReference type="SAM" id="MobiDB-lite"/>
    </source>
</evidence>
<dbReference type="Proteomes" id="UP000778578">
    <property type="component" value="Unassembled WGS sequence"/>
</dbReference>
<proteinExistence type="predicted"/>
<evidence type="ECO:0000313" key="2">
    <source>
        <dbReference type="EMBL" id="MBY8880313.1"/>
    </source>
</evidence>
<dbReference type="EMBL" id="JAINZZ010000029">
    <property type="protein sequence ID" value="MBY8880313.1"/>
    <property type="molecule type" value="Genomic_DNA"/>
</dbReference>
<name>A0ABS7QB08_9ACTN</name>
<reference evidence="2 3" key="1">
    <citation type="submission" date="2021-08" db="EMBL/GenBank/DDBJ databases">
        <title>WGS of actinomycetes from Thailand.</title>
        <authorList>
            <person name="Thawai C."/>
        </authorList>
    </citation>
    <scope>NUCLEOTIDE SEQUENCE [LARGE SCALE GENOMIC DNA]</scope>
    <source>
        <strain evidence="2 3">PLK6-54</strain>
    </source>
</reference>
<sequence length="71" mass="6993">MNDGHVPTGQALEADPATGKATAPVEETSSHNSAAPDNFHAEVAPANFHNDAVPAAESSGSAANGPQSVGD</sequence>
<comment type="caution">
    <text evidence="2">The sequence shown here is derived from an EMBL/GenBank/DDBJ whole genome shotgun (WGS) entry which is preliminary data.</text>
</comment>
<organism evidence="2 3">
    <name type="scientific">Actinacidiphila acidipaludis</name>
    <dbReference type="NCBI Taxonomy" id="2873382"/>
    <lineage>
        <taxon>Bacteria</taxon>
        <taxon>Bacillati</taxon>
        <taxon>Actinomycetota</taxon>
        <taxon>Actinomycetes</taxon>
        <taxon>Kitasatosporales</taxon>
        <taxon>Streptomycetaceae</taxon>
        <taxon>Actinacidiphila</taxon>
    </lineage>
</organism>
<dbReference type="RefSeq" id="WP_222965206.1">
    <property type="nucleotide sequence ID" value="NZ_JAINZZ010000029.1"/>
</dbReference>
<keyword evidence="3" id="KW-1185">Reference proteome</keyword>